<dbReference type="STRING" id="4155.A0A022RBB8"/>
<gene>
    <name evidence="2" type="ORF">MIMGU_mgv1a020025mg</name>
</gene>
<keyword evidence="3" id="KW-1185">Reference proteome</keyword>
<dbReference type="EMBL" id="KI630578">
    <property type="protein sequence ID" value="EYU37003.1"/>
    <property type="molecule type" value="Genomic_DNA"/>
</dbReference>
<accession>A0A022RBB8</accession>
<dbReference type="Proteomes" id="UP000030748">
    <property type="component" value="Unassembled WGS sequence"/>
</dbReference>
<sequence length="146" mass="16145">MRGYFSSLQKSGLCVDLLSTLASRNLASTHEFDFYLCSHAGIQGTSRTAHYHVLYDENRFSADALQILTNNLCYTYARCTRSVSIVPPAYYAHLAAFRARYYIEAGEFSDSGSAAAGPGGAMRERVGEVRALPAIMDNVKDVMFYC</sequence>
<reference evidence="2 3" key="1">
    <citation type="journal article" date="2013" name="Proc. Natl. Acad. Sci. U.S.A.">
        <title>Fine-scale variation in meiotic recombination in Mimulus inferred from population shotgun sequencing.</title>
        <authorList>
            <person name="Hellsten U."/>
            <person name="Wright K.M."/>
            <person name="Jenkins J."/>
            <person name="Shu S."/>
            <person name="Yuan Y."/>
            <person name="Wessler S.R."/>
            <person name="Schmutz J."/>
            <person name="Willis J.H."/>
            <person name="Rokhsar D.S."/>
        </authorList>
    </citation>
    <scope>NUCLEOTIDE SEQUENCE [LARGE SCALE GENOMIC DNA]</scope>
    <source>
        <strain evidence="3">cv. DUN x IM62</strain>
    </source>
</reference>
<dbReference type="SUPFAM" id="SSF53098">
    <property type="entry name" value="Ribonuclease H-like"/>
    <property type="match status" value="1"/>
</dbReference>
<dbReference type="GO" id="GO:0003676">
    <property type="term" value="F:nucleic acid binding"/>
    <property type="evidence" value="ECO:0007669"/>
    <property type="project" value="InterPro"/>
</dbReference>
<evidence type="ECO:0000313" key="2">
    <source>
        <dbReference type="EMBL" id="EYU37003.1"/>
    </source>
</evidence>
<dbReference type="InterPro" id="IPR036397">
    <property type="entry name" value="RNaseH_sf"/>
</dbReference>
<evidence type="ECO:0000313" key="3">
    <source>
        <dbReference type="Proteomes" id="UP000030748"/>
    </source>
</evidence>
<dbReference type="Pfam" id="PF02171">
    <property type="entry name" value="Piwi"/>
    <property type="match status" value="1"/>
</dbReference>
<dbReference type="InterPro" id="IPR003165">
    <property type="entry name" value="Piwi"/>
</dbReference>
<evidence type="ECO:0000259" key="1">
    <source>
        <dbReference type="PROSITE" id="PS50822"/>
    </source>
</evidence>
<organism evidence="2 3">
    <name type="scientific">Erythranthe guttata</name>
    <name type="common">Yellow monkey flower</name>
    <name type="synonym">Mimulus guttatus</name>
    <dbReference type="NCBI Taxonomy" id="4155"/>
    <lineage>
        <taxon>Eukaryota</taxon>
        <taxon>Viridiplantae</taxon>
        <taxon>Streptophyta</taxon>
        <taxon>Embryophyta</taxon>
        <taxon>Tracheophyta</taxon>
        <taxon>Spermatophyta</taxon>
        <taxon>Magnoliopsida</taxon>
        <taxon>eudicotyledons</taxon>
        <taxon>Gunneridae</taxon>
        <taxon>Pentapetalae</taxon>
        <taxon>asterids</taxon>
        <taxon>lamiids</taxon>
        <taxon>Lamiales</taxon>
        <taxon>Phrymaceae</taxon>
        <taxon>Erythranthe</taxon>
    </lineage>
</organism>
<dbReference type="Gene3D" id="3.30.420.10">
    <property type="entry name" value="Ribonuclease H-like superfamily/Ribonuclease H"/>
    <property type="match status" value="1"/>
</dbReference>
<feature type="domain" description="Piwi" evidence="1">
    <location>
        <begin position="34"/>
        <end position="104"/>
    </location>
</feature>
<protein>
    <recommendedName>
        <fullName evidence="1">Piwi domain-containing protein</fullName>
    </recommendedName>
</protein>
<dbReference type="PANTHER" id="PTHR22891">
    <property type="entry name" value="EUKARYOTIC TRANSLATION INITIATION FACTOR 2C"/>
    <property type="match status" value="1"/>
</dbReference>
<dbReference type="InterPro" id="IPR012337">
    <property type="entry name" value="RNaseH-like_sf"/>
</dbReference>
<name>A0A022RBB8_ERYGU</name>
<proteinExistence type="predicted"/>
<dbReference type="eggNOG" id="KOG1041">
    <property type="taxonomic scope" value="Eukaryota"/>
</dbReference>
<dbReference type="PROSITE" id="PS50822">
    <property type="entry name" value="PIWI"/>
    <property type="match status" value="1"/>
</dbReference>
<dbReference type="AlphaFoldDB" id="A0A022RBB8"/>